<dbReference type="PANTHER" id="PTHR43134">
    <property type="entry name" value="SIGNAL RECOGNITION PARTICLE RECEPTOR SUBUNIT ALPHA"/>
    <property type="match status" value="1"/>
</dbReference>
<keyword evidence="4" id="KW-0813">Transport</keyword>
<keyword evidence="8" id="KW-0653">Protein transport</keyword>
<evidence type="ECO:0000256" key="12">
    <source>
        <dbReference type="ARBA" id="ARBA00025337"/>
    </source>
</evidence>
<dbReference type="Pfam" id="PF00448">
    <property type="entry name" value="SRP54"/>
    <property type="match status" value="1"/>
</dbReference>
<dbReference type="SMART" id="SM00382">
    <property type="entry name" value="AAA"/>
    <property type="match status" value="1"/>
</dbReference>
<evidence type="ECO:0000256" key="2">
    <source>
        <dbReference type="ARBA" id="ARBA00008531"/>
    </source>
</evidence>
<dbReference type="CDD" id="cd17873">
    <property type="entry name" value="FlhF"/>
    <property type="match status" value="1"/>
</dbReference>
<evidence type="ECO:0000259" key="14">
    <source>
        <dbReference type="SMART" id="SM00382"/>
    </source>
</evidence>
<feature type="domain" description="SRP54-type proteins GTP-binding" evidence="15">
    <location>
        <begin position="266"/>
        <end position="457"/>
    </location>
</feature>
<evidence type="ECO:0000256" key="9">
    <source>
        <dbReference type="ARBA" id="ARBA00023134"/>
    </source>
</evidence>
<dbReference type="InterPro" id="IPR020006">
    <property type="entry name" value="FlhF"/>
</dbReference>
<keyword evidence="10" id="KW-0472">Membrane</keyword>
<dbReference type="NCBIfam" id="TIGR03499">
    <property type="entry name" value="FlhF"/>
    <property type="match status" value="1"/>
</dbReference>
<dbReference type="Gene3D" id="3.40.50.300">
    <property type="entry name" value="P-loop containing nucleotide triphosphate hydrolases"/>
    <property type="match status" value="1"/>
</dbReference>
<evidence type="ECO:0000256" key="4">
    <source>
        <dbReference type="ARBA" id="ARBA00022448"/>
    </source>
</evidence>
<evidence type="ECO:0000259" key="15">
    <source>
        <dbReference type="SMART" id="SM00962"/>
    </source>
</evidence>
<dbReference type="InterPro" id="IPR047040">
    <property type="entry name" value="FlhF__GTPase_dom"/>
</dbReference>
<evidence type="ECO:0000256" key="7">
    <source>
        <dbReference type="ARBA" id="ARBA00022795"/>
    </source>
</evidence>
<comment type="caution">
    <text evidence="16">The sequence shown here is derived from an EMBL/GenBank/DDBJ whole genome shotgun (WGS) entry which is preliminary data.</text>
</comment>
<keyword evidence="17" id="KW-1185">Reference proteome</keyword>
<evidence type="ECO:0000256" key="3">
    <source>
        <dbReference type="ARBA" id="ARBA00014919"/>
    </source>
</evidence>
<dbReference type="Proteomes" id="UP001595840">
    <property type="component" value="Unassembled WGS sequence"/>
</dbReference>
<accession>A0ABV8V9D6</accession>
<dbReference type="SMART" id="SM00962">
    <property type="entry name" value="SRP54"/>
    <property type="match status" value="1"/>
</dbReference>
<keyword evidence="16" id="KW-0966">Cell projection</keyword>
<organism evidence="16 17">
    <name type="scientific">Simiduia curdlanivorans</name>
    <dbReference type="NCBI Taxonomy" id="1492769"/>
    <lineage>
        <taxon>Bacteria</taxon>
        <taxon>Pseudomonadati</taxon>
        <taxon>Pseudomonadota</taxon>
        <taxon>Gammaproteobacteria</taxon>
        <taxon>Cellvibrionales</taxon>
        <taxon>Cellvibrionaceae</taxon>
        <taxon>Simiduia</taxon>
    </lineage>
</organism>
<evidence type="ECO:0000313" key="17">
    <source>
        <dbReference type="Proteomes" id="UP001595840"/>
    </source>
</evidence>
<dbReference type="PANTHER" id="PTHR43134:SF3">
    <property type="entry name" value="FLAGELLAR BIOSYNTHESIS PROTEIN FLHF"/>
    <property type="match status" value="1"/>
</dbReference>
<keyword evidence="16" id="KW-0969">Cilium</keyword>
<keyword evidence="11" id="KW-1006">Bacterial flagellum protein export</keyword>
<sequence length="483" mass="52158">MAVKKIIAANMRRALEIAREQLGDDAIILSTRRHPDGIEMHATVEAASRFPEEQQAFAEQKHDSPAATLPLGSDNAWQHQHLVSEAVSQAKPAPSGQARPFGGKTGSQLADEIEMARQKMLAAKRKEQGTQTNQPVVAADSNERADVWASQLAKKSVPVTAPKDMRPRPAVEDTFSQQAEMSRLHQELSEMRAMLQARLQEPHLHRPLVATELVSKFHSLGLPDFQAERLIASVNTELPVAKAWPEALALLSQRIPTAGRDVIESGGVFAFIGPTGVGKTTTLAKLAVRFVIKHGAEGLAIVTTDNYRLAAHEQLNALGQILSVPVKVVSEGESLQQVLVNLSHKKLVLIDTAGLRHGDPKLKAQLEQLRSAGKVNSLLVMAANSQLQMLKASYHAYGAAHPSAVILTKLDETPSLGEAIGLLLQHRLPLAYTTDGQEIPADIQIAKGHQVVAKAAQFGAQSHVEGKFAASAESSRQVQSEQL</sequence>
<evidence type="ECO:0000256" key="6">
    <source>
        <dbReference type="ARBA" id="ARBA00022741"/>
    </source>
</evidence>
<evidence type="ECO:0000256" key="13">
    <source>
        <dbReference type="NCBIfam" id="TIGR03499"/>
    </source>
</evidence>
<gene>
    <name evidence="16" type="primary">flhF</name>
    <name evidence="16" type="ORF">ACFOX3_15890</name>
</gene>
<name>A0ABV8V9D6_9GAMM</name>
<evidence type="ECO:0000256" key="11">
    <source>
        <dbReference type="ARBA" id="ARBA00023225"/>
    </source>
</evidence>
<protein>
    <recommendedName>
        <fullName evidence="3 13">Flagellar biosynthesis protein FlhF</fullName>
    </recommendedName>
</protein>
<evidence type="ECO:0000313" key="16">
    <source>
        <dbReference type="EMBL" id="MFC4363798.1"/>
    </source>
</evidence>
<keyword evidence="5" id="KW-1003">Cell membrane</keyword>
<dbReference type="RefSeq" id="WP_290263348.1">
    <property type="nucleotide sequence ID" value="NZ_JAUFQG010000004.1"/>
</dbReference>
<evidence type="ECO:0000256" key="8">
    <source>
        <dbReference type="ARBA" id="ARBA00022927"/>
    </source>
</evidence>
<dbReference type="SUPFAM" id="SSF52540">
    <property type="entry name" value="P-loop containing nucleoside triphosphate hydrolases"/>
    <property type="match status" value="1"/>
</dbReference>
<evidence type="ECO:0000256" key="10">
    <source>
        <dbReference type="ARBA" id="ARBA00023136"/>
    </source>
</evidence>
<dbReference type="Gene3D" id="1.20.120.1380">
    <property type="entry name" value="Flagellar FlhF biosynthesis protein, N domain"/>
    <property type="match status" value="1"/>
</dbReference>
<dbReference type="InterPro" id="IPR027417">
    <property type="entry name" value="P-loop_NTPase"/>
</dbReference>
<proteinExistence type="inferred from homology"/>
<evidence type="ECO:0000256" key="1">
    <source>
        <dbReference type="ARBA" id="ARBA00004413"/>
    </source>
</evidence>
<keyword evidence="7" id="KW-1005">Bacterial flagellum biogenesis</keyword>
<keyword evidence="9" id="KW-0342">GTP-binding</keyword>
<keyword evidence="6" id="KW-0547">Nucleotide-binding</keyword>
<comment type="similarity">
    <text evidence="2">Belongs to the GTP-binding SRP family.</text>
</comment>
<comment type="function">
    <text evidence="12">Necessary for flagellar biosynthesis. May be involved in translocation of the flagellum.</text>
</comment>
<dbReference type="EMBL" id="JBHSCX010000021">
    <property type="protein sequence ID" value="MFC4363798.1"/>
    <property type="molecule type" value="Genomic_DNA"/>
</dbReference>
<comment type="subcellular location">
    <subcellularLocation>
        <location evidence="1">Cell membrane</location>
        <topology evidence="1">Peripheral membrane protein</topology>
        <orientation evidence="1">Cytoplasmic side</orientation>
    </subcellularLocation>
</comment>
<dbReference type="InterPro" id="IPR000897">
    <property type="entry name" value="SRP54_GTPase_dom"/>
</dbReference>
<keyword evidence="16" id="KW-0282">Flagellum</keyword>
<evidence type="ECO:0000256" key="5">
    <source>
        <dbReference type="ARBA" id="ARBA00022475"/>
    </source>
</evidence>
<reference evidence="17" key="1">
    <citation type="journal article" date="2019" name="Int. J. Syst. Evol. Microbiol.">
        <title>The Global Catalogue of Microorganisms (GCM) 10K type strain sequencing project: providing services to taxonomists for standard genome sequencing and annotation.</title>
        <authorList>
            <consortium name="The Broad Institute Genomics Platform"/>
            <consortium name="The Broad Institute Genome Sequencing Center for Infectious Disease"/>
            <person name="Wu L."/>
            <person name="Ma J."/>
        </authorList>
    </citation>
    <scope>NUCLEOTIDE SEQUENCE [LARGE SCALE GENOMIC DNA]</scope>
    <source>
        <strain evidence="17">CECT 8570</strain>
    </source>
</reference>
<feature type="domain" description="AAA+ ATPase" evidence="14">
    <location>
        <begin position="265"/>
        <end position="434"/>
    </location>
</feature>
<dbReference type="InterPro" id="IPR003593">
    <property type="entry name" value="AAA+_ATPase"/>
</dbReference>